<keyword evidence="3" id="KW-1185">Reference proteome</keyword>
<proteinExistence type="predicted"/>
<sequence length="227" mass="26208">MSNLLVNAVWQLPLPRTAKMTFLALADQATDEGYCFPSVVTIAERAGFTGKNKERACRKVIADLRRENWLTTEPRYRQDGGRTSNGYQLNTSKLLDIYRDYLDQKKSRKMIRKGDAKVHDNHAAKLEIDDYVRLAVKHKKYSSVNDDPDAFQAKIKRRLASQGDLSAIDRKQLYRWRESEKKKLLESATRKQPELQNKGITDSELKKGRSQIRKIMKQIAGENNDLH</sequence>
<accession>Q1K2Y4</accession>
<dbReference type="Pfam" id="PF13730">
    <property type="entry name" value="HTH_36"/>
    <property type="match status" value="1"/>
</dbReference>
<feature type="region of interest" description="Disordered" evidence="1">
    <location>
        <begin position="185"/>
        <end position="209"/>
    </location>
</feature>
<reference evidence="2" key="1">
    <citation type="submission" date="2006-05" db="EMBL/GenBank/DDBJ databases">
        <title>Annotation of the draft genome assembly of Desulfuromonas acetoxidans DSM 684.</title>
        <authorList>
            <consortium name="US DOE Joint Genome Institute (JGI-ORNL)"/>
            <person name="Larimer F."/>
            <person name="Land M."/>
            <person name="Hauser L."/>
        </authorList>
    </citation>
    <scope>NUCLEOTIDE SEQUENCE [LARGE SCALE GENOMIC DNA]</scope>
    <source>
        <strain evidence="2">DSM 684</strain>
    </source>
</reference>
<reference evidence="2" key="2">
    <citation type="submission" date="2006-05" db="EMBL/GenBank/DDBJ databases">
        <title>Sequencing of the draft genome and assembly of Desulfuromonas acetoxidans DSM 684.</title>
        <authorList>
            <consortium name="US DOE Joint Genome Institute (JGI-PGF)"/>
            <person name="Copeland A."/>
            <person name="Lucas S."/>
            <person name="Lapidus A."/>
            <person name="Barry K."/>
            <person name="Detter J.C."/>
            <person name="Glavina del Rio T."/>
            <person name="Hammon N."/>
            <person name="Israni S."/>
            <person name="Dalin E."/>
            <person name="Tice H."/>
            <person name="Bruce D."/>
            <person name="Pitluck S."/>
            <person name="Richardson P."/>
        </authorList>
    </citation>
    <scope>NUCLEOTIDE SEQUENCE [LARGE SCALE GENOMIC DNA]</scope>
    <source>
        <strain evidence="2">DSM 684</strain>
    </source>
</reference>
<evidence type="ECO:0008006" key="4">
    <source>
        <dbReference type="Google" id="ProtNLM"/>
    </source>
</evidence>
<evidence type="ECO:0000256" key="1">
    <source>
        <dbReference type="SAM" id="MobiDB-lite"/>
    </source>
</evidence>
<dbReference type="RefSeq" id="WP_005998164.1">
    <property type="nucleotide sequence ID" value="NZ_AAEW02000003.1"/>
</dbReference>
<dbReference type="EMBL" id="AAEW02000003">
    <property type="protein sequence ID" value="EAT16747.1"/>
    <property type="molecule type" value="Genomic_DNA"/>
</dbReference>
<evidence type="ECO:0000313" key="3">
    <source>
        <dbReference type="Proteomes" id="UP000005695"/>
    </source>
</evidence>
<gene>
    <name evidence="2" type="ORF">Dace_1999</name>
</gene>
<dbReference type="Gene3D" id="1.10.10.10">
    <property type="entry name" value="Winged helix-like DNA-binding domain superfamily/Winged helix DNA-binding domain"/>
    <property type="match status" value="1"/>
</dbReference>
<dbReference type="AlphaFoldDB" id="Q1K2Y4"/>
<organism evidence="2 3">
    <name type="scientific">Desulfuromonas acetoxidans (strain DSM 684 / 11070)</name>
    <dbReference type="NCBI Taxonomy" id="281689"/>
    <lineage>
        <taxon>Bacteria</taxon>
        <taxon>Pseudomonadati</taxon>
        <taxon>Thermodesulfobacteriota</taxon>
        <taxon>Desulfuromonadia</taxon>
        <taxon>Desulfuromonadales</taxon>
        <taxon>Desulfuromonadaceae</taxon>
        <taxon>Desulfuromonas</taxon>
    </lineage>
</organism>
<protein>
    <recommendedName>
        <fullName evidence="4">Helix-turn-helix domain-containing protein</fullName>
    </recommendedName>
</protein>
<dbReference type="Proteomes" id="UP000005695">
    <property type="component" value="Unassembled WGS sequence"/>
</dbReference>
<evidence type="ECO:0000313" key="2">
    <source>
        <dbReference type="EMBL" id="EAT16747.1"/>
    </source>
</evidence>
<comment type="caution">
    <text evidence="2">The sequence shown here is derived from an EMBL/GenBank/DDBJ whole genome shotgun (WGS) entry which is preliminary data.</text>
</comment>
<name>Q1K2Y4_DESA6</name>
<dbReference type="InterPro" id="IPR036388">
    <property type="entry name" value="WH-like_DNA-bd_sf"/>
</dbReference>